<dbReference type="AlphaFoldDB" id="A0A286R809"/>
<sequence>MKYTEHGDKSASLIVFLHGGGVSGWMWDKQIQPFSNYYCIVPDLPEHGLHSDDIKFTIKGSAELVINLLEQKANGKKIILIGFSLGAQVIIQILSMKPYLIDFAIINSALVRPYPYTEKLIKTTVKWSFPLIKHKYFSKIQAKILYVNEAYFDKYYEESARMKIETLMRVLQENMSFRIPKEFKMAKTKILVTVGEKEKAVMKKSATDIVASHLNCQGVTLLKIGHGFPLAKPDLFTYIVETWLLKGDLPNECSEIRSFCTEYGAED</sequence>
<keyword evidence="3" id="KW-1185">Reference proteome</keyword>
<evidence type="ECO:0000259" key="1">
    <source>
        <dbReference type="Pfam" id="PF12697"/>
    </source>
</evidence>
<dbReference type="KEGG" id="bko:CKF48_21200"/>
<name>A0A286R809_9BACI</name>
<organism evidence="2 3">
    <name type="scientific">Cytobacillus kochii</name>
    <dbReference type="NCBI Taxonomy" id="859143"/>
    <lineage>
        <taxon>Bacteria</taxon>
        <taxon>Bacillati</taxon>
        <taxon>Bacillota</taxon>
        <taxon>Bacilli</taxon>
        <taxon>Bacillales</taxon>
        <taxon>Bacillaceae</taxon>
        <taxon>Cytobacillus</taxon>
    </lineage>
</organism>
<dbReference type="EMBL" id="CP022983">
    <property type="protein sequence ID" value="ASV70121.1"/>
    <property type="molecule type" value="Genomic_DNA"/>
</dbReference>
<accession>A0A286R809</accession>
<dbReference type="PANTHER" id="PTHR43798">
    <property type="entry name" value="MONOACYLGLYCEROL LIPASE"/>
    <property type="match status" value="1"/>
</dbReference>
<protein>
    <submittedName>
        <fullName evidence="2">Alpha/beta hydrolase</fullName>
    </submittedName>
</protein>
<dbReference type="InterPro" id="IPR000073">
    <property type="entry name" value="AB_hydrolase_1"/>
</dbReference>
<dbReference type="Pfam" id="PF12697">
    <property type="entry name" value="Abhydrolase_6"/>
    <property type="match status" value="1"/>
</dbReference>
<dbReference type="Proteomes" id="UP000215137">
    <property type="component" value="Chromosome"/>
</dbReference>
<proteinExistence type="predicted"/>
<reference evidence="2 3" key="1">
    <citation type="submission" date="2017-08" db="EMBL/GenBank/DDBJ databases">
        <title>Complete Genome Sequence of Bacillus kochii Oregon-R-modENCODE STRAIN BDGP4, isolated from Drosophila melanogaster gut.</title>
        <authorList>
            <person name="Wan K.H."/>
            <person name="Yu C."/>
            <person name="Park S."/>
            <person name="Hammonds A.S."/>
            <person name="Booth B.W."/>
            <person name="Celniker S.E."/>
        </authorList>
    </citation>
    <scope>NUCLEOTIDE SEQUENCE [LARGE SCALE GENOMIC DNA]</scope>
    <source>
        <strain evidence="2 3">BDGP4</strain>
    </source>
</reference>
<dbReference type="SUPFAM" id="SSF53474">
    <property type="entry name" value="alpha/beta-Hydrolases"/>
    <property type="match status" value="1"/>
</dbReference>
<dbReference type="InterPro" id="IPR029058">
    <property type="entry name" value="AB_hydrolase_fold"/>
</dbReference>
<evidence type="ECO:0000313" key="3">
    <source>
        <dbReference type="Proteomes" id="UP000215137"/>
    </source>
</evidence>
<dbReference type="Gene3D" id="3.40.50.1820">
    <property type="entry name" value="alpha/beta hydrolase"/>
    <property type="match status" value="1"/>
</dbReference>
<gene>
    <name evidence="2" type="ORF">CKF48_21200</name>
</gene>
<keyword evidence="2" id="KW-0378">Hydrolase</keyword>
<dbReference type="InterPro" id="IPR050266">
    <property type="entry name" value="AB_hydrolase_sf"/>
</dbReference>
<feature type="domain" description="AB hydrolase-1" evidence="1">
    <location>
        <begin position="14"/>
        <end position="235"/>
    </location>
</feature>
<dbReference type="GO" id="GO:0016787">
    <property type="term" value="F:hydrolase activity"/>
    <property type="evidence" value="ECO:0007669"/>
    <property type="project" value="UniProtKB-KW"/>
</dbReference>
<evidence type="ECO:0000313" key="2">
    <source>
        <dbReference type="EMBL" id="ASV70121.1"/>
    </source>
</evidence>